<dbReference type="PANTHER" id="PTHR30385:SF4">
    <property type="entry name" value="RNA POLYMERASE SIGMA-E FACTOR"/>
    <property type="match status" value="1"/>
</dbReference>
<dbReference type="InterPro" id="IPR007630">
    <property type="entry name" value="RNA_pol_sigma70_r4"/>
</dbReference>
<evidence type="ECO:0000256" key="3">
    <source>
        <dbReference type="ARBA" id="ARBA00023125"/>
    </source>
</evidence>
<name>A0A941EZG6_9ACTN</name>
<dbReference type="InterPro" id="IPR007624">
    <property type="entry name" value="RNA_pol_sigma70_r3"/>
</dbReference>
<accession>A0A941EZG6</accession>
<dbReference type="AlphaFoldDB" id="A0A941EZG6"/>
<dbReference type="PRINTS" id="PR00046">
    <property type="entry name" value="SIGMA70FCT"/>
</dbReference>
<dbReference type="Gene3D" id="1.20.120.1810">
    <property type="match status" value="1"/>
</dbReference>
<dbReference type="RefSeq" id="WP_212533911.1">
    <property type="nucleotide sequence ID" value="NZ_JAGSOG010000459.1"/>
</dbReference>
<dbReference type="PANTHER" id="PTHR30385">
    <property type="entry name" value="SIGMA FACTOR F FLAGELLAR"/>
    <property type="match status" value="1"/>
</dbReference>
<evidence type="ECO:0000256" key="4">
    <source>
        <dbReference type="ARBA" id="ARBA00023163"/>
    </source>
</evidence>
<evidence type="ECO:0000259" key="6">
    <source>
        <dbReference type="Pfam" id="PF04542"/>
    </source>
</evidence>
<dbReference type="InterPro" id="IPR007627">
    <property type="entry name" value="RNA_pol_sigma70_r2"/>
</dbReference>
<keyword evidence="4" id="KW-0804">Transcription</keyword>
<evidence type="ECO:0000313" key="8">
    <source>
        <dbReference type="EMBL" id="MBR7839478.1"/>
    </source>
</evidence>
<proteinExistence type="predicted"/>
<keyword evidence="3" id="KW-0238">DNA-binding</keyword>
<evidence type="ECO:0000259" key="7">
    <source>
        <dbReference type="Pfam" id="PF04545"/>
    </source>
</evidence>
<dbReference type="InterPro" id="IPR014284">
    <property type="entry name" value="RNA_pol_sigma-70_dom"/>
</dbReference>
<dbReference type="InterPro" id="IPR013324">
    <property type="entry name" value="RNA_pol_sigma_r3/r4-like"/>
</dbReference>
<dbReference type="InterPro" id="IPR036388">
    <property type="entry name" value="WH-like_DNA-bd_sf"/>
</dbReference>
<dbReference type="InterPro" id="IPR000943">
    <property type="entry name" value="RNA_pol_sigma70"/>
</dbReference>
<dbReference type="Pfam" id="PF04545">
    <property type="entry name" value="Sigma70_r4"/>
    <property type="match status" value="1"/>
</dbReference>
<evidence type="ECO:0000256" key="1">
    <source>
        <dbReference type="ARBA" id="ARBA00023015"/>
    </source>
</evidence>
<dbReference type="GO" id="GO:0003677">
    <property type="term" value="F:DNA binding"/>
    <property type="evidence" value="ECO:0007669"/>
    <property type="project" value="UniProtKB-KW"/>
</dbReference>
<evidence type="ECO:0000256" key="2">
    <source>
        <dbReference type="ARBA" id="ARBA00023082"/>
    </source>
</evidence>
<dbReference type="NCBIfam" id="TIGR02937">
    <property type="entry name" value="sigma70-ECF"/>
    <property type="match status" value="1"/>
</dbReference>
<dbReference type="Proteomes" id="UP000675781">
    <property type="component" value="Unassembled WGS sequence"/>
</dbReference>
<keyword evidence="2" id="KW-0731">Sigma factor</keyword>
<dbReference type="InterPro" id="IPR013325">
    <property type="entry name" value="RNA_pol_sigma_r2"/>
</dbReference>
<keyword evidence="9" id="KW-1185">Reference proteome</keyword>
<dbReference type="Pfam" id="PF04542">
    <property type="entry name" value="Sigma70_r2"/>
    <property type="match status" value="1"/>
</dbReference>
<reference evidence="8" key="1">
    <citation type="submission" date="2021-04" db="EMBL/GenBank/DDBJ databases">
        <title>Genome based classification of Actinospica acidithermotolerans sp. nov., an actinobacterium isolated from an Indonesian hot spring.</title>
        <authorList>
            <person name="Kusuma A.B."/>
            <person name="Putra K.E."/>
            <person name="Nafisah S."/>
            <person name="Loh J."/>
            <person name="Nouioui I."/>
            <person name="Goodfellow M."/>
        </authorList>
    </citation>
    <scope>NUCLEOTIDE SEQUENCE</scope>
    <source>
        <strain evidence="8">CSCA 57</strain>
    </source>
</reference>
<keyword evidence="1" id="KW-0805">Transcription regulation</keyword>
<dbReference type="GO" id="GO:0006352">
    <property type="term" value="P:DNA-templated transcription initiation"/>
    <property type="evidence" value="ECO:0007669"/>
    <property type="project" value="InterPro"/>
</dbReference>
<dbReference type="EMBL" id="JAGSOG010000459">
    <property type="protein sequence ID" value="MBR7839478.1"/>
    <property type="molecule type" value="Genomic_DNA"/>
</dbReference>
<dbReference type="GO" id="GO:0016987">
    <property type="term" value="F:sigma factor activity"/>
    <property type="evidence" value="ECO:0007669"/>
    <property type="project" value="UniProtKB-KW"/>
</dbReference>
<comment type="caution">
    <text evidence="8">The sequence shown here is derived from an EMBL/GenBank/DDBJ whole genome shotgun (WGS) entry which is preliminary data.</text>
</comment>
<dbReference type="SUPFAM" id="SSF88659">
    <property type="entry name" value="Sigma3 and sigma4 domains of RNA polymerase sigma factors"/>
    <property type="match status" value="2"/>
</dbReference>
<dbReference type="Pfam" id="PF04539">
    <property type="entry name" value="Sigma70_r3"/>
    <property type="match status" value="1"/>
</dbReference>
<dbReference type="SUPFAM" id="SSF88946">
    <property type="entry name" value="Sigma2 domain of RNA polymerase sigma factors"/>
    <property type="match status" value="1"/>
</dbReference>
<feature type="domain" description="RNA polymerase sigma-70 region 2" evidence="6">
    <location>
        <begin position="39"/>
        <end position="107"/>
    </location>
</feature>
<organism evidence="8 9">
    <name type="scientific">Actinospica durhamensis</name>
    <dbReference type="NCBI Taxonomy" id="1508375"/>
    <lineage>
        <taxon>Bacteria</taxon>
        <taxon>Bacillati</taxon>
        <taxon>Actinomycetota</taxon>
        <taxon>Actinomycetes</taxon>
        <taxon>Catenulisporales</taxon>
        <taxon>Actinospicaceae</taxon>
        <taxon>Actinospica</taxon>
    </lineage>
</organism>
<evidence type="ECO:0000259" key="5">
    <source>
        <dbReference type="Pfam" id="PF04539"/>
    </source>
</evidence>
<dbReference type="Gene3D" id="1.10.10.10">
    <property type="entry name" value="Winged helix-like DNA-binding domain superfamily/Winged helix DNA-binding domain"/>
    <property type="match status" value="2"/>
</dbReference>
<feature type="domain" description="RNA polymerase sigma-70 region 4" evidence="7">
    <location>
        <begin position="206"/>
        <end position="252"/>
    </location>
</feature>
<dbReference type="NCBIfam" id="TIGR02980">
    <property type="entry name" value="SigBFG"/>
    <property type="match status" value="1"/>
</dbReference>
<protein>
    <submittedName>
        <fullName evidence="8">SigB/SigF/SigG family RNA polymerase sigma factor</fullName>
    </submittedName>
</protein>
<sequence length="261" mass="29181">MACVEQRARQRAQTMRVLRRMVQLPEGAAERERLRTEVVEDHMPYARHIARRYSRREGAEDDFDQVAYLGLVKAVDNFDPDHGTGFLGYATAMIVGEIKRYFRDATWSVHVPRHMQELTAALHHGRDDLIAALGREPTVPELAERIGVEQDEVVEALDAAGAYTTSSLDRPVGTEQDSACLGELIGGDDPGFALTEDREVLRGLVAELPPRDKRILLLRFFRGMTQAEIGAELDLSQMQVSRLLAKIIDQLRDGFALTTAA</sequence>
<dbReference type="InterPro" id="IPR014322">
    <property type="entry name" value="RNA_pol_sigma-B/F/G"/>
</dbReference>
<evidence type="ECO:0000313" key="9">
    <source>
        <dbReference type="Proteomes" id="UP000675781"/>
    </source>
</evidence>
<dbReference type="CDD" id="cd06171">
    <property type="entry name" value="Sigma70_r4"/>
    <property type="match status" value="1"/>
</dbReference>
<gene>
    <name evidence="8" type="ORF">KDL01_39850</name>
</gene>
<feature type="domain" description="RNA polymerase sigma-70 region 3" evidence="5">
    <location>
        <begin position="126"/>
        <end position="179"/>
    </location>
</feature>